<evidence type="ECO:0000256" key="1">
    <source>
        <dbReference type="SAM" id="Phobius"/>
    </source>
</evidence>
<reference evidence="2" key="1">
    <citation type="journal article" date="2021" name="PeerJ">
        <title>Extensive microbial diversity within the chicken gut microbiome revealed by metagenomics and culture.</title>
        <authorList>
            <person name="Gilroy R."/>
            <person name="Ravi A."/>
            <person name="Getino M."/>
            <person name="Pursley I."/>
            <person name="Horton D.L."/>
            <person name="Alikhan N.F."/>
            <person name="Baker D."/>
            <person name="Gharbi K."/>
            <person name="Hall N."/>
            <person name="Watson M."/>
            <person name="Adriaenssens E.M."/>
            <person name="Foster-Nyarko E."/>
            <person name="Jarju S."/>
            <person name="Secka A."/>
            <person name="Antonio M."/>
            <person name="Oren A."/>
            <person name="Chaudhuri R.R."/>
            <person name="La Ragione R."/>
            <person name="Hildebrand F."/>
            <person name="Pallen M.J."/>
        </authorList>
    </citation>
    <scope>NUCLEOTIDE SEQUENCE</scope>
    <source>
        <strain evidence="2">ChiHjej11B10-19426</strain>
    </source>
</reference>
<feature type="transmembrane region" description="Helical" evidence="1">
    <location>
        <begin position="12"/>
        <end position="33"/>
    </location>
</feature>
<evidence type="ECO:0000313" key="2">
    <source>
        <dbReference type="EMBL" id="HIZ14477.1"/>
    </source>
</evidence>
<dbReference type="PANTHER" id="PTHR40078:SF1">
    <property type="entry name" value="INTEGRAL MEMBRANE PROTEIN"/>
    <property type="match status" value="1"/>
</dbReference>
<keyword evidence="1" id="KW-0472">Membrane</keyword>
<name>A0A9D2ILE3_9BACT</name>
<comment type="caution">
    <text evidence="2">The sequence shown here is derived from an EMBL/GenBank/DDBJ whole genome shotgun (WGS) entry which is preliminary data.</text>
</comment>
<dbReference type="AlphaFoldDB" id="A0A9D2ILE3"/>
<evidence type="ECO:0000313" key="3">
    <source>
        <dbReference type="Proteomes" id="UP000824014"/>
    </source>
</evidence>
<dbReference type="EMBL" id="DXCC01000004">
    <property type="protein sequence ID" value="HIZ14477.1"/>
    <property type="molecule type" value="Genomic_DNA"/>
</dbReference>
<protein>
    <submittedName>
        <fullName evidence="2">YitT family protein</fullName>
    </submittedName>
</protein>
<keyword evidence="1" id="KW-1133">Transmembrane helix</keyword>
<dbReference type="Proteomes" id="UP000824014">
    <property type="component" value="Unassembled WGS sequence"/>
</dbReference>
<organism evidence="2 3">
    <name type="scientific">Candidatus Tidjanibacter faecipullorum</name>
    <dbReference type="NCBI Taxonomy" id="2838766"/>
    <lineage>
        <taxon>Bacteria</taxon>
        <taxon>Pseudomonadati</taxon>
        <taxon>Bacteroidota</taxon>
        <taxon>Bacteroidia</taxon>
        <taxon>Bacteroidales</taxon>
        <taxon>Rikenellaceae</taxon>
        <taxon>Tidjanibacter</taxon>
    </lineage>
</organism>
<dbReference type="PANTHER" id="PTHR40078">
    <property type="entry name" value="INTEGRAL MEMBRANE PROTEIN-RELATED"/>
    <property type="match status" value="1"/>
</dbReference>
<keyword evidence="1" id="KW-0812">Transmembrane</keyword>
<feature type="transmembrane region" description="Helical" evidence="1">
    <location>
        <begin position="193"/>
        <end position="213"/>
    </location>
</feature>
<feature type="transmembrane region" description="Helical" evidence="1">
    <location>
        <begin position="53"/>
        <end position="72"/>
    </location>
</feature>
<feature type="transmembrane region" description="Helical" evidence="1">
    <location>
        <begin position="84"/>
        <end position="106"/>
    </location>
</feature>
<sequence>MKSKREYIRRYVLLTFALFVNALGVAFITKATLGTSPISSLPYVLSIFTRFTLGEFTFIQNFIFILIEVALMGWQGFRNRYNEVLVQIPIVLFFSYSIDVCMTLLYDMLPTTYFSRVVDLGIGCVILAIGIGWSVKANVAMNPGEYVVQLIAQRVNKEFGFVKLCFDCTLVLLACAVSLLFMHSVNGIREGTIIAALLVGPIVHFLYPCWRLFDKWLLAKA</sequence>
<dbReference type="InterPro" id="IPR038750">
    <property type="entry name" value="YczE/YyaS-like"/>
</dbReference>
<gene>
    <name evidence="2" type="ORF">H9816_00980</name>
</gene>
<feature type="transmembrane region" description="Helical" evidence="1">
    <location>
        <begin position="160"/>
        <end position="181"/>
    </location>
</feature>
<feature type="transmembrane region" description="Helical" evidence="1">
    <location>
        <begin position="118"/>
        <end position="139"/>
    </location>
</feature>
<proteinExistence type="predicted"/>
<dbReference type="Pfam" id="PF19700">
    <property type="entry name" value="DUF6198"/>
    <property type="match status" value="1"/>
</dbReference>
<accession>A0A9D2ILE3</accession>
<reference evidence="2" key="2">
    <citation type="submission" date="2021-04" db="EMBL/GenBank/DDBJ databases">
        <authorList>
            <person name="Gilroy R."/>
        </authorList>
    </citation>
    <scope>NUCLEOTIDE SEQUENCE</scope>
    <source>
        <strain evidence="2">ChiHjej11B10-19426</strain>
    </source>
</reference>